<feature type="transmembrane region" description="Helical" evidence="1">
    <location>
        <begin position="84"/>
        <end position="105"/>
    </location>
</feature>
<keyword evidence="1" id="KW-1133">Transmembrane helix</keyword>
<dbReference type="InterPro" id="IPR042106">
    <property type="entry name" value="Nuo/plastoQ_OxRdtase_6_NuoJ"/>
</dbReference>
<sequence length="155" mass="17056">MLGASLFVVLNRNPIYSVVGLVFAFMNLAAMYFLLEAYFIGVLQVLVYAGAIMVLFLFVVMLLNVQSDQPRPGLIHPDRWWFGLIALIFFGLFMLLIGQGARALLTSPAEDVARLGSVANVGEALFTRFLLPFEIASLLLTVALVGTVFLAKKRV</sequence>
<dbReference type="GO" id="GO:0008137">
    <property type="term" value="F:NADH dehydrogenase (ubiquinone) activity"/>
    <property type="evidence" value="ECO:0007669"/>
    <property type="project" value="InterPro"/>
</dbReference>
<feature type="transmembrane region" description="Helical" evidence="1">
    <location>
        <begin position="15"/>
        <end position="35"/>
    </location>
</feature>
<keyword evidence="1" id="KW-0812">Transmembrane</keyword>
<dbReference type="InterPro" id="IPR001457">
    <property type="entry name" value="NADH_UbQ/plastoQ_OxRdtase_su6"/>
</dbReference>
<proteinExistence type="predicted"/>
<gene>
    <name evidence="2" type="ORF">S06H3_41639</name>
</gene>
<evidence type="ECO:0008006" key="3">
    <source>
        <dbReference type="Google" id="ProtNLM"/>
    </source>
</evidence>
<organism evidence="2">
    <name type="scientific">marine sediment metagenome</name>
    <dbReference type="NCBI Taxonomy" id="412755"/>
    <lineage>
        <taxon>unclassified sequences</taxon>
        <taxon>metagenomes</taxon>
        <taxon>ecological metagenomes</taxon>
    </lineage>
</organism>
<dbReference type="Gene3D" id="1.20.120.1200">
    <property type="entry name" value="NADH-ubiquinone/plastoquinone oxidoreductase chain 6, subunit NuoJ"/>
    <property type="match status" value="1"/>
</dbReference>
<keyword evidence="1" id="KW-0472">Membrane</keyword>
<evidence type="ECO:0000256" key="1">
    <source>
        <dbReference type="SAM" id="Phobius"/>
    </source>
</evidence>
<evidence type="ECO:0000313" key="2">
    <source>
        <dbReference type="EMBL" id="GAI46054.1"/>
    </source>
</evidence>
<protein>
    <recommendedName>
        <fullName evidence="3">NADH-quinone oxidoreductase subunit J</fullName>
    </recommendedName>
</protein>
<dbReference type="AlphaFoldDB" id="X1QS19"/>
<accession>X1QS19</accession>
<reference evidence="2" key="1">
    <citation type="journal article" date="2014" name="Front. Microbiol.">
        <title>High frequency of phylogenetically diverse reductive dehalogenase-homologous genes in deep subseafloor sedimentary metagenomes.</title>
        <authorList>
            <person name="Kawai M."/>
            <person name="Futagami T."/>
            <person name="Toyoda A."/>
            <person name="Takaki Y."/>
            <person name="Nishi S."/>
            <person name="Hori S."/>
            <person name="Arai W."/>
            <person name="Tsubouchi T."/>
            <person name="Morono Y."/>
            <person name="Uchiyama I."/>
            <person name="Ito T."/>
            <person name="Fujiyama A."/>
            <person name="Inagaki F."/>
            <person name="Takami H."/>
        </authorList>
    </citation>
    <scope>NUCLEOTIDE SEQUENCE</scope>
    <source>
        <strain evidence="2">Expedition CK06-06</strain>
    </source>
</reference>
<dbReference type="PANTHER" id="PTHR33269">
    <property type="entry name" value="NADH-UBIQUINONE OXIDOREDUCTASE CHAIN 6"/>
    <property type="match status" value="1"/>
</dbReference>
<feature type="transmembrane region" description="Helical" evidence="1">
    <location>
        <begin position="125"/>
        <end position="151"/>
    </location>
</feature>
<dbReference type="PANTHER" id="PTHR33269:SF17">
    <property type="entry name" value="NADH-UBIQUINONE OXIDOREDUCTASE CHAIN 6"/>
    <property type="match status" value="1"/>
</dbReference>
<comment type="caution">
    <text evidence="2">The sequence shown here is derived from an EMBL/GenBank/DDBJ whole genome shotgun (WGS) entry which is preliminary data.</text>
</comment>
<dbReference type="Pfam" id="PF00499">
    <property type="entry name" value="Oxidored_q3"/>
    <property type="match status" value="1"/>
</dbReference>
<name>X1QS19_9ZZZZ</name>
<dbReference type="EMBL" id="BARV01025686">
    <property type="protein sequence ID" value="GAI46054.1"/>
    <property type="molecule type" value="Genomic_DNA"/>
</dbReference>
<feature type="transmembrane region" description="Helical" evidence="1">
    <location>
        <begin position="41"/>
        <end position="63"/>
    </location>
</feature>